<dbReference type="PANTHER" id="PTHR34512">
    <property type="entry name" value="CELL SURFACE PROTEIN"/>
    <property type="match status" value="1"/>
</dbReference>
<dbReference type="InterPro" id="IPR015943">
    <property type="entry name" value="WD40/YVTN_repeat-like_dom_sf"/>
</dbReference>
<dbReference type="Proteomes" id="UP000653480">
    <property type="component" value="Unassembled WGS sequence"/>
</dbReference>
<evidence type="ECO:0000313" key="4">
    <source>
        <dbReference type="Proteomes" id="UP000653480"/>
    </source>
</evidence>
<feature type="domain" description="Pyrrolo-quinoline quinone repeat" evidence="2">
    <location>
        <begin position="199"/>
        <end position="332"/>
    </location>
</feature>
<dbReference type="SUPFAM" id="SSF50998">
    <property type="entry name" value="Quinoprotein alcohol dehydrogenase-like"/>
    <property type="match status" value="1"/>
</dbReference>
<dbReference type="EMBL" id="BMMN01000001">
    <property type="protein sequence ID" value="GGN98951.1"/>
    <property type="molecule type" value="Genomic_DNA"/>
</dbReference>
<dbReference type="RefSeq" id="WP_142567679.1">
    <property type="nucleotide sequence ID" value="NZ_BMMN01000001.1"/>
</dbReference>
<dbReference type="InterPro" id="IPR011047">
    <property type="entry name" value="Quinoprotein_ADH-like_sf"/>
</dbReference>
<dbReference type="AlphaFoldDB" id="A0A8H9L943"/>
<organism evidence="3 4">
    <name type="scientific">Microbispora bryophytorum</name>
    <dbReference type="NCBI Taxonomy" id="1460882"/>
    <lineage>
        <taxon>Bacteria</taxon>
        <taxon>Bacillati</taxon>
        <taxon>Actinomycetota</taxon>
        <taxon>Actinomycetes</taxon>
        <taxon>Streptosporangiales</taxon>
        <taxon>Streptosporangiaceae</taxon>
        <taxon>Microbispora</taxon>
    </lineage>
</organism>
<accession>A0A8H9L943</accession>
<dbReference type="Gene3D" id="2.130.10.10">
    <property type="entry name" value="YVTN repeat-like/Quinoprotein amine dehydrogenase"/>
    <property type="match status" value="1"/>
</dbReference>
<keyword evidence="4" id="KW-1185">Reference proteome</keyword>
<dbReference type="OrthoDB" id="3915799at2"/>
<keyword evidence="1" id="KW-0732">Signal</keyword>
<protein>
    <recommendedName>
        <fullName evidence="2">Pyrrolo-quinoline quinone repeat domain-containing protein</fullName>
    </recommendedName>
</protein>
<name>A0A8H9L943_9ACTN</name>
<sequence length="838" mass="89522">MLTGVRPLAAFALLAAVLTAAAPDATTGREFTRAWVTDVPAGFAAPGVLAVDDDLLLRDGTSVSALDPRTGAARWRHVFTRSIPTDWVASGAALVSRSGGPTPKGDTTYLTGLSRADGTVRWERAGIDGAGTWRGPYGGGRVAAIPAWDGTRREIVGLSPESGSSKWTARLPGGCDRVMSSGSATVAVVFLARCADGDRLLARDPETGAPRWSAEVGHGTDLQVDGNSVVQVHDYRLTVYDATTGRTVVERAGCWDACAYAVVADLLVLAYSAGSDEVIEAFDPTRGSTRWVHRQPGSAGRYTRLLIAGDRLYGVLDAGQPAAVDIIDPKSGTGRRSRLPLPGDPVAAVGSLLLTARYADGVGQAARLRVAAFERDDGAMEHGPTDGWRARSACDLLAAEDLTTLGPAYRSIPDDLPSAAGCRYAGKGMEIEVRVWTEPSARLAEELLGEFKNMTGGVRTSALADGNFTSGADTRAVYAREGRTVIRVSSAYIPLRGHLRAMARAAVGRVDGSAVTYEPSPLAWRADTAAAPAGDVFVTLPGTSVTIHEPPGSPLTLAAYNPFFDGPTRLRQNPGGVFSSTASRYTSLSPNGRWGLILPDHPPKKGGYAVSLTDLRTGRILKRTLPVAASRRVTAPFWSSDSGRLLFTVRSTDAQVGFVTMDVPSGKSTFVSTYADEDVGEFDVFWSRDETGVVSAFGVEESENQDEDDTSYDTYALRLMDMSGRSTGTIDNVGDPDLGMPDPYSPSRSRFVTHCPRRWDALCVTDAVTGTPLIRIDLYTERLLGWYDDDHLVVWRRENGGYRADVVDFSGAVVGRLADSTSERESDAELFYIRQPPL</sequence>
<proteinExistence type="predicted"/>
<dbReference type="InterPro" id="IPR002372">
    <property type="entry name" value="PQQ_rpt_dom"/>
</dbReference>
<dbReference type="Pfam" id="PF13360">
    <property type="entry name" value="PQQ_2"/>
    <property type="match status" value="2"/>
</dbReference>
<gene>
    <name evidence="3" type="ORF">GCM10011574_04050</name>
</gene>
<reference evidence="3" key="1">
    <citation type="journal article" date="2014" name="Int. J. Syst. Evol. Microbiol.">
        <title>Complete genome sequence of Corynebacterium casei LMG S-19264T (=DSM 44701T), isolated from a smear-ripened cheese.</title>
        <authorList>
            <consortium name="US DOE Joint Genome Institute (JGI-PGF)"/>
            <person name="Walter F."/>
            <person name="Albersmeier A."/>
            <person name="Kalinowski J."/>
            <person name="Ruckert C."/>
        </authorList>
    </citation>
    <scope>NUCLEOTIDE SEQUENCE</scope>
    <source>
        <strain evidence="3">CGMCC 4.7138</strain>
    </source>
</reference>
<feature type="domain" description="Pyrrolo-quinoline quinone repeat" evidence="2">
    <location>
        <begin position="22"/>
        <end position="172"/>
    </location>
</feature>
<evidence type="ECO:0000259" key="2">
    <source>
        <dbReference type="Pfam" id="PF13360"/>
    </source>
</evidence>
<feature type="signal peptide" evidence="1">
    <location>
        <begin position="1"/>
        <end position="22"/>
    </location>
</feature>
<dbReference type="SUPFAM" id="SSF82171">
    <property type="entry name" value="DPP6 N-terminal domain-like"/>
    <property type="match status" value="1"/>
</dbReference>
<comment type="caution">
    <text evidence="3">The sequence shown here is derived from an EMBL/GenBank/DDBJ whole genome shotgun (WGS) entry which is preliminary data.</text>
</comment>
<reference evidence="3" key="2">
    <citation type="submission" date="2020-09" db="EMBL/GenBank/DDBJ databases">
        <authorList>
            <person name="Sun Q."/>
            <person name="Zhou Y."/>
        </authorList>
    </citation>
    <scope>NUCLEOTIDE SEQUENCE</scope>
    <source>
        <strain evidence="3">CGMCC 4.7138</strain>
    </source>
</reference>
<feature type="chain" id="PRO_5034261914" description="Pyrrolo-quinoline quinone repeat domain-containing protein" evidence="1">
    <location>
        <begin position="23"/>
        <end position="838"/>
    </location>
</feature>
<evidence type="ECO:0000313" key="3">
    <source>
        <dbReference type="EMBL" id="GGN98951.1"/>
    </source>
</evidence>
<dbReference type="PANTHER" id="PTHR34512:SF30">
    <property type="entry name" value="OUTER MEMBRANE PROTEIN ASSEMBLY FACTOR BAMB"/>
    <property type="match status" value="1"/>
</dbReference>
<evidence type="ECO:0000256" key="1">
    <source>
        <dbReference type="SAM" id="SignalP"/>
    </source>
</evidence>